<evidence type="ECO:0000259" key="5">
    <source>
        <dbReference type="Pfam" id="PF07730"/>
    </source>
</evidence>
<evidence type="ECO:0000256" key="3">
    <source>
        <dbReference type="ARBA" id="ARBA00023012"/>
    </source>
</evidence>
<feature type="transmembrane region" description="Helical" evidence="4">
    <location>
        <begin position="78"/>
        <end position="97"/>
    </location>
</feature>
<dbReference type="InterPro" id="IPR036890">
    <property type="entry name" value="HATPase_C_sf"/>
</dbReference>
<dbReference type="CDD" id="cd16917">
    <property type="entry name" value="HATPase_UhpB-NarQ-NarX-like"/>
    <property type="match status" value="1"/>
</dbReference>
<dbReference type="InterPro" id="IPR050482">
    <property type="entry name" value="Sensor_HK_TwoCompSys"/>
</dbReference>
<keyword evidence="1" id="KW-0808">Transferase</keyword>
<keyword evidence="4" id="KW-0472">Membrane</keyword>
<gene>
    <name evidence="6" type="ORF">QLQ12_27890</name>
</gene>
<reference evidence="6 7" key="1">
    <citation type="submission" date="2023-05" db="EMBL/GenBank/DDBJ databases">
        <title>Actinoplanes sp. NEAU-A12 genome sequencing.</title>
        <authorList>
            <person name="Wang Z.-S."/>
        </authorList>
    </citation>
    <scope>NUCLEOTIDE SEQUENCE [LARGE SCALE GENOMIC DNA]</scope>
    <source>
        <strain evidence="6 7">NEAU-A12</strain>
    </source>
</reference>
<feature type="transmembrane region" description="Helical" evidence="4">
    <location>
        <begin position="150"/>
        <end position="171"/>
    </location>
</feature>
<keyword evidence="4" id="KW-1133">Transmembrane helix</keyword>
<evidence type="ECO:0000256" key="4">
    <source>
        <dbReference type="SAM" id="Phobius"/>
    </source>
</evidence>
<proteinExistence type="predicted"/>
<dbReference type="Gene3D" id="3.30.565.10">
    <property type="entry name" value="Histidine kinase-like ATPase, C-terminal domain"/>
    <property type="match status" value="1"/>
</dbReference>
<evidence type="ECO:0000256" key="2">
    <source>
        <dbReference type="ARBA" id="ARBA00022777"/>
    </source>
</evidence>
<keyword evidence="2 6" id="KW-0418">Kinase</keyword>
<dbReference type="Pfam" id="PF07730">
    <property type="entry name" value="HisKA_3"/>
    <property type="match status" value="1"/>
</dbReference>
<keyword evidence="7" id="KW-1185">Reference proteome</keyword>
<sequence length="377" mass="39111">MSIRSGQAPFPVVRMVVLTVLLTNVVWAVALPLRLTRPPSAVGWVVLVLLAAASGVALALVLRAAVTPATSPATCGRLVAAQTVAALALWPVTFAWAEPGREPWAWVAASVIGAAPLVLRWPAAGLVAVGMLAAVAAGAGVWGQPVARNLVLTLVAAAALMLMGQVVVWLLRLLVAADAARATEAELAVSQERLRLAQEMHDLLGQRLGVIGLKAELAGELVEAAPARCRAETTEIQRLAGETLRDVRTAVHGLGTVDLDVQLRTARLVLASAGVEPVVNVEPLALPPAASQLVAAVVREAVTNVLRHSEARHVWIDLTAAGGSVRLAVVNDEPRSAPGRAGIGLAGLAERCAQVGAVLRYGPAGDRFEVRVELPAT</sequence>
<dbReference type="InterPro" id="IPR011712">
    <property type="entry name" value="Sig_transdc_His_kin_sub3_dim/P"/>
</dbReference>
<comment type="caution">
    <text evidence="6">The sequence shown here is derived from an EMBL/GenBank/DDBJ whole genome shotgun (WGS) entry which is preliminary data.</text>
</comment>
<dbReference type="Proteomes" id="UP001241758">
    <property type="component" value="Unassembled WGS sequence"/>
</dbReference>
<dbReference type="EMBL" id="JASCTH010000019">
    <property type="protein sequence ID" value="MDI6102447.1"/>
    <property type="molecule type" value="Genomic_DNA"/>
</dbReference>
<keyword evidence="3" id="KW-0902">Two-component regulatory system</keyword>
<evidence type="ECO:0000313" key="6">
    <source>
        <dbReference type="EMBL" id="MDI6102447.1"/>
    </source>
</evidence>
<keyword evidence="4" id="KW-0812">Transmembrane</keyword>
<feature type="transmembrane region" description="Helical" evidence="4">
    <location>
        <begin position="126"/>
        <end position="144"/>
    </location>
</feature>
<feature type="transmembrane region" description="Helical" evidence="4">
    <location>
        <begin position="42"/>
        <end position="66"/>
    </location>
</feature>
<name>A0ABT6WRT6_9ACTN</name>
<accession>A0ABT6WRT6</accession>
<dbReference type="GO" id="GO:0016301">
    <property type="term" value="F:kinase activity"/>
    <property type="evidence" value="ECO:0007669"/>
    <property type="project" value="UniProtKB-KW"/>
</dbReference>
<evidence type="ECO:0000313" key="7">
    <source>
        <dbReference type="Proteomes" id="UP001241758"/>
    </source>
</evidence>
<organism evidence="6 7">
    <name type="scientific">Actinoplanes sandaracinus</name>
    <dbReference type="NCBI Taxonomy" id="3045177"/>
    <lineage>
        <taxon>Bacteria</taxon>
        <taxon>Bacillati</taxon>
        <taxon>Actinomycetota</taxon>
        <taxon>Actinomycetes</taxon>
        <taxon>Micromonosporales</taxon>
        <taxon>Micromonosporaceae</taxon>
        <taxon>Actinoplanes</taxon>
    </lineage>
</organism>
<feature type="transmembrane region" description="Helical" evidence="4">
    <location>
        <begin position="12"/>
        <end position="30"/>
    </location>
</feature>
<dbReference type="RefSeq" id="WP_282763483.1">
    <property type="nucleotide sequence ID" value="NZ_JASCTH010000019.1"/>
</dbReference>
<protein>
    <submittedName>
        <fullName evidence="6">Histidine kinase</fullName>
    </submittedName>
</protein>
<dbReference type="Gene3D" id="1.20.5.1930">
    <property type="match status" value="1"/>
</dbReference>
<dbReference type="PANTHER" id="PTHR24421">
    <property type="entry name" value="NITRATE/NITRITE SENSOR PROTEIN NARX-RELATED"/>
    <property type="match status" value="1"/>
</dbReference>
<dbReference type="PANTHER" id="PTHR24421:SF63">
    <property type="entry name" value="SENSOR HISTIDINE KINASE DESK"/>
    <property type="match status" value="1"/>
</dbReference>
<evidence type="ECO:0000256" key="1">
    <source>
        <dbReference type="ARBA" id="ARBA00022679"/>
    </source>
</evidence>
<dbReference type="SUPFAM" id="SSF55874">
    <property type="entry name" value="ATPase domain of HSP90 chaperone/DNA topoisomerase II/histidine kinase"/>
    <property type="match status" value="1"/>
</dbReference>
<feature type="domain" description="Signal transduction histidine kinase subgroup 3 dimerisation and phosphoacceptor" evidence="5">
    <location>
        <begin position="192"/>
        <end position="257"/>
    </location>
</feature>